<feature type="compositionally biased region" description="Basic and acidic residues" evidence="1">
    <location>
        <begin position="434"/>
        <end position="444"/>
    </location>
</feature>
<dbReference type="Pfam" id="PF26118">
    <property type="entry name" value="DUF8035"/>
    <property type="match status" value="1"/>
</dbReference>
<dbReference type="RefSeq" id="XP_016598970.1">
    <property type="nucleotide sequence ID" value="XM_016737534.1"/>
</dbReference>
<dbReference type="Proteomes" id="UP000030143">
    <property type="component" value="Unassembled WGS sequence"/>
</dbReference>
<dbReference type="HOGENOM" id="CLU_264735_0_0_1"/>
<name>A0A0A2KV58_PENEN</name>
<dbReference type="InterPro" id="IPR058348">
    <property type="entry name" value="DUF8035"/>
</dbReference>
<evidence type="ECO:0000259" key="2">
    <source>
        <dbReference type="Pfam" id="PF13391"/>
    </source>
</evidence>
<feature type="region of interest" description="Disordered" evidence="1">
    <location>
        <begin position="92"/>
        <end position="223"/>
    </location>
</feature>
<feature type="compositionally biased region" description="Basic and acidic residues" evidence="1">
    <location>
        <begin position="454"/>
        <end position="485"/>
    </location>
</feature>
<gene>
    <name evidence="4" type="ORF">PEX2_002560</name>
</gene>
<dbReference type="InterPro" id="IPR003615">
    <property type="entry name" value="HNH_nuc"/>
</dbReference>
<feature type="compositionally biased region" description="Basic and acidic residues" evidence="1">
    <location>
        <begin position="188"/>
        <end position="215"/>
    </location>
</feature>
<dbReference type="OrthoDB" id="5416097at2759"/>
<dbReference type="GeneID" id="27672953"/>
<evidence type="ECO:0000313" key="4">
    <source>
        <dbReference type="EMBL" id="KGO57282.1"/>
    </source>
</evidence>
<feature type="compositionally biased region" description="Basic and acidic residues" evidence="1">
    <location>
        <begin position="150"/>
        <end position="180"/>
    </location>
</feature>
<evidence type="ECO:0000256" key="1">
    <source>
        <dbReference type="SAM" id="MobiDB-lite"/>
    </source>
</evidence>
<feature type="compositionally biased region" description="Basic and acidic residues" evidence="1">
    <location>
        <begin position="344"/>
        <end position="377"/>
    </location>
</feature>
<feature type="region of interest" description="Disordered" evidence="1">
    <location>
        <begin position="251"/>
        <end position="498"/>
    </location>
</feature>
<dbReference type="EMBL" id="JQFZ01000150">
    <property type="protein sequence ID" value="KGO57282.1"/>
    <property type="molecule type" value="Genomic_DNA"/>
</dbReference>
<proteinExistence type="predicted"/>
<dbReference type="AlphaFoldDB" id="A0A0A2KV58"/>
<feature type="compositionally biased region" description="Low complexity" evidence="1">
    <location>
        <begin position="1242"/>
        <end position="1251"/>
    </location>
</feature>
<accession>A0A0A2KV58</accession>
<evidence type="ECO:0000313" key="5">
    <source>
        <dbReference type="Proteomes" id="UP000030143"/>
    </source>
</evidence>
<sequence length="1267" mass="148994">MPRRAPPRDYDEDEFYEMERERERDHRPRRRDRDYEEDIEYRRRRSEPLVEDMERMHIRERPRRDFMEESFAPPRERDDVVYMRSREEVDMVSPERYMPLDRDDAYMRPSGSRRRPRPHEVDEEDFVLEERERRRGSRRHPREVDEDLVFEERESRGDRRHRPEREREVESDLFIDEKERRGHRRHRPERERKVESDPFIDEKERRRDRRHRPEPVSEEDLLFEERLRKRDSGRRRRSDLEFEEDEGFIVERERRRGSRRHPREFEEEGLIIEDREVHRGSRRHPERRSEDDLLYEEREKRHRRRRPESESEEDLLVEGRGKHGGRRHRPEREFEEEERVIRRKEKEEPPLRRGWDSELDIRSRERRLEFEEKEPYHRSRPRPPPPHTVEVEEVLLDNAPPERRRAPVDRVDEEEIVTRGRERRRSVPSEDLERELRGLRRGGREQIPLDEELSERSQFDSKSRSRDFEKIKEEISIRKSKDKLSSRQPSPSLDSIHVPPIHQDVFTHHRHIDHGFKDARTPRVRSPEPRSRRGSFDEIDIQHRKMRGGRMSEENIVLKHRDSEESLTPEDSISPTSGPAVDFNDPWERETISATRHRPGPLEEESELAYSHGTSDTSSMRDVEDDIMFKSTRIVNKAPRGTDDWSVVHAPSPDEAIEMTGALDIVEVKPRNTSVGEAEMGRIAQQVTDPEETRNDRWTEIAKKLVVREAIEQMGFEYEETRTCYYIFSYLESEDIDELVELSDEIRSARRKRIRDIQRERASMPDIMPRMRPHMGMPPRARMMEKRMRDIQDREWMHSRRLHVINMSHASASGSTVPSGSELGRLPSGSSLGLGRSPTVVRANDENFNIPSEKRKGIIRQLKKALLGQEVPSPLWAVLQVCDIEKLECILQLAHFSLKIMDAICDLICTLPFKWTVTPAPSQQIGAGRPHSSFSPRSRAPPVAIYAARERDGHKCVITGTRKIYQTAPIFPASSISSSLQDDPLSPNIWRFADVFWGKDRAERWKKAVFKKPTQPESAVNDCTNLICLRRDLRSAWSSGLFALRPVWISDDMTEIEIEFYWQPRPDHRLYDMVDLTKEPISTKKLNSVDRLHVMLGKRDEPTYHAIESGHRFKMTTDDPVKRPLPSFDLLDMQWHFTRLVGLCAAGSFFDEDSEEDNDAKSDITTQLDQPSTPPNDDVLAWVESSLNDFDSPPGSEYVEDIGASMISPLPGSDTNRSRSVSQTSKSSEKSADPADSEASDSMESSTSATDVVSGTSHLSLDFKQES</sequence>
<feature type="compositionally biased region" description="Basic and acidic residues" evidence="1">
    <location>
        <begin position="287"/>
        <end position="299"/>
    </location>
</feature>
<dbReference type="PhylomeDB" id="A0A0A2KV58"/>
<protein>
    <submittedName>
        <fullName evidence="4">Uncharacterized protein</fullName>
    </submittedName>
</protein>
<evidence type="ECO:0000259" key="3">
    <source>
        <dbReference type="Pfam" id="PF26118"/>
    </source>
</evidence>
<feature type="region of interest" description="Disordered" evidence="1">
    <location>
        <begin position="1"/>
        <end position="43"/>
    </location>
</feature>
<organism evidence="4 5">
    <name type="scientific">Penicillium expansum</name>
    <name type="common">Blue mold rot fungus</name>
    <dbReference type="NCBI Taxonomy" id="27334"/>
    <lineage>
        <taxon>Eukaryota</taxon>
        <taxon>Fungi</taxon>
        <taxon>Dikarya</taxon>
        <taxon>Ascomycota</taxon>
        <taxon>Pezizomycotina</taxon>
        <taxon>Eurotiomycetes</taxon>
        <taxon>Eurotiomycetidae</taxon>
        <taxon>Eurotiales</taxon>
        <taxon>Aspergillaceae</taxon>
        <taxon>Penicillium</taxon>
    </lineage>
</organism>
<feature type="region of interest" description="Disordered" evidence="1">
    <location>
        <begin position="1152"/>
        <end position="1178"/>
    </location>
</feature>
<feature type="compositionally biased region" description="Basic and acidic residues" evidence="1">
    <location>
        <begin position="400"/>
        <end position="428"/>
    </location>
</feature>
<feature type="domain" description="DUF8035" evidence="3">
    <location>
        <begin position="696"/>
        <end position="748"/>
    </location>
</feature>
<feature type="region of interest" description="Disordered" evidence="1">
    <location>
        <begin position="1205"/>
        <end position="1267"/>
    </location>
</feature>
<comment type="caution">
    <text evidence="4">The sequence shown here is derived from an EMBL/GenBank/DDBJ whole genome shotgun (WGS) entry which is preliminary data.</text>
</comment>
<dbReference type="VEuPathDB" id="FungiDB:PEXP_061150"/>
<feature type="domain" description="HNH nuclease" evidence="2">
    <location>
        <begin position="956"/>
        <end position="1044"/>
    </location>
</feature>
<dbReference type="Pfam" id="PF13391">
    <property type="entry name" value="HNH_2"/>
    <property type="match status" value="1"/>
</dbReference>
<keyword evidence="5" id="KW-1185">Reference proteome</keyword>
<reference evidence="4 5" key="1">
    <citation type="journal article" date="2015" name="Mol. Plant Microbe Interact.">
        <title>Genome, transcriptome, and functional analyses of Penicillium expansum provide new insights into secondary metabolism and pathogenicity.</title>
        <authorList>
            <person name="Ballester A.R."/>
            <person name="Marcet-Houben M."/>
            <person name="Levin E."/>
            <person name="Sela N."/>
            <person name="Selma-Lazaro C."/>
            <person name="Carmona L."/>
            <person name="Wisniewski M."/>
            <person name="Droby S."/>
            <person name="Gonzalez-Candelas L."/>
            <person name="Gabaldon T."/>
        </authorList>
    </citation>
    <scope>NUCLEOTIDE SEQUENCE [LARGE SCALE GENOMIC DNA]</scope>
    <source>
        <strain evidence="4 5">MD-8</strain>
    </source>
</reference>
<feature type="region of interest" description="Disordered" evidence="1">
    <location>
        <begin position="561"/>
        <end position="619"/>
    </location>
</feature>
<feature type="compositionally biased region" description="Basic and acidic residues" evidence="1">
    <location>
        <begin position="17"/>
        <end position="34"/>
    </location>
</feature>